<evidence type="ECO:0000313" key="1">
    <source>
        <dbReference type="EMBL" id="MBW0465956.1"/>
    </source>
</evidence>
<organism evidence="1 2">
    <name type="scientific">Austropuccinia psidii MF-1</name>
    <dbReference type="NCBI Taxonomy" id="1389203"/>
    <lineage>
        <taxon>Eukaryota</taxon>
        <taxon>Fungi</taxon>
        <taxon>Dikarya</taxon>
        <taxon>Basidiomycota</taxon>
        <taxon>Pucciniomycotina</taxon>
        <taxon>Pucciniomycetes</taxon>
        <taxon>Pucciniales</taxon>
        <taxon>Sphaerophragmiaceae</taxon>
        <taxon>Austropuccinia</taxon>
    </lineage>
</organism>
<gene>
    <name evidence="1" type="ORF">O181_005671</name>
</gene>
<dbReference type="AlphaFoldDB" id="A0A9Q3GG36"/>
<reference evidence="1" key="1">
    <citation type="submission" date="2021-03" db="EMBL/GenBank/DDBJ databases">
        <title>Draft genome sequence of rust myrtle Austropuccinia psidii MF-1, a brazilian biotype.</title>
        <authorList>
            <person name="Quecine M.C."/>
            <person name="Pachon D.M.R."/>
            <person name="Bonatelli M.L."/>
            <person name="Correr F.H."/>
            <person name="Franceschini L.M."/>
            <person name="Leite T.F."/>
            <person name="Margarido G.R.A."/>
            <person name="Almeida C.A."/>
            <person name="Ferrarezi J.A."/>
            <person name="Labate C.A."/>
        </authorList>
    </citation>
    <scope>NUCLEOTIDE SEQUENCE</scope>
    <source>
        <strain evidence="1">MF-1</strain>
    </source>
</reference>
<comment type="caution">
    <text evidence="1">The sequence shown here is derived from an EMBL/GenBank/DDBJ whole genome shotgun (WGS) entry which is preliminary data.</text>
</comment>
<dbReference type="EMBL" id="AVOT02001173">
    <property type="protein sequence ID" value="MBW0465956.1"/>
    <property type="molecule type" value="Genomic_DNA"/>
</dbReference>
<name>A0A9Q3GG36_9BASI</name>
<keyword evidence="2" id="KW-1185">Reference proteome</keyword>
<sequence>MDKMVPNICGLKGKSEINRVLPGTGQLRVTYIWEMTMEECGLARDGTIVRGNHRSTNICHNIFRNVPLNELHLAEMLAVHQVSGGWKGSFSWLKAKCSCHSNASLSHRCGIPIHGMQQGSVG</sequence>
<protein>
    <submittedName>
        <fullName evidence="1">Uncharacterized protein</fullName>
    </submittedName>
</protein>
<dbReference type="Proteomes" id="UP000765509">
    <property type="component" value="Unassembled WGS sequence"/>
</dbReference>
<evidence type="ECO:0000313" key="2">
    <source>
        <dbReference type="Proteomes" id="UP000765509"/>
    </source>
</evidence>
<proteinExistence type="predicted"/>
<accession>A0A9Q3GG36</accession>